<accession>A0ACC1D4E0</accession>
<reference evidence="1 2" key="1">
    <citation type="journal article" date="2021" name="Front. Genet.">
        <title>Chromosome-Level Genome Assembly Reveals Significant Gene Expansion in the Toll and IMD Signaling Pathways of Dendrolimus kikuchii.</title>
        <authorList>
            <person name="Zhou J."/>
            <person name="Wu P."/>
            <person name="Xiong Z."/>
            <person name="Liu N."/>
            <person name="Zhao N."/>
            <person name="Ji M."/>
            <person name="Qiu Y."/>
            <person name="Yang B."/>
        </authorList>
    </citation>
    <scope>NUCLEOTIDE SEQUENCE [LARGE SCALE GENOMIC DNA]</scope>
    <source>
        <strain evidence="1">Ann1</strain>
    </source>
</reference>
<feature type="non-terminal residue" evidence="1">
    <location>
        <position position="56"/>
    </location>
</feature>
<protein>
    <submittedName>
        <fullName evidence="1">Uncharacterized protein</fullName>
    </submittedName>
</protein>
<keyword evidence="2" id="KW-1185">Reference proteome</keyword>
<feature type="non-terminal residue" evidence="1">
    <location>
        <position position="1"/>
    </location>
</feature>
<gene>
    <name evidence="1" type="ORF">K1T71_005374</name>
</gene>
<organism evidence="1 2">
    <name type="scientific">Dendrolimus kikuchii</name>
    <dbReference type="NCBI Taxonomy" id="765133"/>
    <lineage>
        <taxon>Eukaryota</taxon>
        <taxon>Metazoa</taxon>
        <taxon>Ecdysozoa</taxon>
        <taxon>Arthropoda</taxon>
        <taxon>Hexapoda</taxon>
        <taxon>Insecta</taxon>
        <taxon>Pterygota</taxon>
        <taxon>Neoptera</taxon>
        <taxon>Endopterygota</taxon>
        <taxon>Lepidoptera</taxon>
        <taxon>Glossata</taxon>
        <taxon>Ditrysia</taxon>
        <taxon>Bombycoidea</taxon>
        <taxon>Lasiocampidae</taxon>
        <taxon>Dendrolimus</taxon>
    </lineage>
</organism>
<comment type="caution">
    <text evidence="1">The sequence shown here is derived from an EMBL/GenBank/DDBJ whole genome shotgun (WGS) entry which is preliminary data.</text>
</comment>
<evidence type="ECO:0000313" key="1">
    <source>
        <dbReference type="EMBL" id="KAJ0178599.1"/>
    </source>
</evidence>
<sequence>HELAVSILMPRGLLSTHDSIRHVIIRKADVRRGYAPTQVDGGLNATSTNLKRLKLL</sequence>
<proteinExistence type="predicted"/>
<dbReference type="Proteomes" id="UP000824533">
    <property type="component" value="Linkage Group LG09"/>
</dbReference>
<dbReference type="EMBL" id="CM034395">
    <property type="protein sequence ID" value="KAJ0178599.1"/>
    <property type="molecule type" value="Genomic_DNA"/>
</dbReference>
<evidence type="ECO:0000313" key="2">
    <source>
        <dbReference type="Proteomes" id="UP000824533"/>
    </source>
</evidence>
<name>A0ACC1D4E0_9NEOP</name>